<reference evidence="2" key="1">
    <citation type="journal article" date="2019" name="Int. J. Syst. Evol. Microbiol.">
        <title>The Global Catalogue of Microorganisms (GCM) 10K type strain sequencing project: providing services to taxonomists for standard genome sequencing and annotation.</title>
        <authorList>
            <consortium name="The Broad Institute Genomics Platform"/>
            <consortium name="The Broad Institute Genome Sequencing Center for Infectious Disease"/>
            <person name="Wu L."/>
            <person name="Ma J."/>
        </authorList>
    </citation>
    <scope>NUCLEOTIDE SEQUENCE [LARGE SCALE GENOMIC DNA]</scope>
    <source>
        <strain evidence="2">JCM 3399</strain>
    </source>
</reference>
<evidence type="ECO:0000313" key="2">
    <source>
        <dbReference type="Proteomes" id="UP000654471"/>
    </source>
</evidence>
<gene>
    <name evidence="1" type="ORF">GCM10010211_00260</name>
</gene>
<dbReference type="RefSeq" id="WP_189294996.1">
    <property type="nucleotide sequence ID" value="NZ_BMRP01000001.1"/>
</dbReference>
<sequence>MSESADWSVLSPDVMAVAGRAARRIADGYEDRLTMEYDDAFQEAVLILATKAAMVRECLNDPGLGLGVLYHRLVLDLTDKIKTQARHRARHTSYEAACERVGAGER</sequence>
<proteinExistence type="predicted"/>
<evidence type="ECO:0000313" key="1">
    <source>
        <dbReference type="EMBL" id="GGU41252.1"/>
    </source>
</evidence>
<name>A0ABQ2UM48_9ACTN</name>
<organism evidence="1 2">
    <name type="scientific">Streptomyces albospinus</name>
    <dbReference type="NCBI Taxonomy" id="285515"/>
    <lineage>
        <taxon>Bacteria</taxon>
        <taxon>Bacillati</taxon>
        <taxon>Actinomycetota</taxon>
        <taxon>Actinomycetes</taxon>
        <taxon>Kitasatosporales</taxon>
        <taxon>Streptomycetaceae</taxon>
        <taxon>Streptomyces</taxon>
    </lineage>
</organism>
<accession>A0ABQ2UM48</accession>
<comment type="caution">
    <text evidence="1">The sequence shown here is derived from an EMBL/GenBank/DDBJ whole genome shotgun (WGS) entry which is preliminary data.</text>
</comment>
<protein>
    <submittedName>
        <fullName evidence="1">Uncharacterized protein</fullName>
    </submittedName>
</protein>
<keyword evidence="2" id="KW-1185">Reference proteome</keyword>
<dbReference type="Proteomes" id="UP000654471">
    <property type="component" value="Unassembled WGS sequence"/>
</dbReference>
<dbReference type="EMBL" id="BMRP01000001">
    <property type="protein sequence ID" value="GGU41252.1"/>
    <property type="molecule type" value="Genomic_DNA"/>
</dbReference>